<dbReference type="EMBL" id="AP013061">
    <property type="protein sequence ID" value="BAN26996.1"/>
    <property type="molecule type" value="Genomic_DNA"/>
</dbReference>
<evidence type="ECO:0000313" key="1">
    <source>
        <dbReference type="EMBL" id="BAN26996.1"/>
    </source>
</evidence>
<keyword evidence="2" id="KW-1185">Reference proteome</keyword>
<reference evidence="1 2" key="1">
    <citation type="journal article" date="2013" name="Genome Announc.">
        <title>Complete Genome Sequence of Burkholderia sp. Strain RPE64, Bacterial Symbiont of the Bean Bug Riptortus pedestris.</title>
        <authorList>
            <person name="Shibata T.F."/>
            <person name="Maeda T."/>
            <person name="Nikoh N."/>
            <person name="Yamaguchi K."/>
            <person name="Oshima K."/>
            <person name="Hattori M."/>
            <person name="Nishiyama T."/>
            <person name="Hasebe M."/>
            <person name="Fukatsu T."/>
            <person name="Kikuchi Y."/>
            <person name="Shigenobu S."/>
        </authorList>
    </citation>
    <scope>NUCLEOTIDE SEQUENCE [LARGE SCALE GENOMIC DNA]</scope>
    <source>
        <plasmid evidence="1 2">p1</plasmid>
    </source>
</reference>
<dbReference type="HOGENOM" id="CLU_3165534_0_0_4"/>
<dbReference type="AlphaFoldDB" id="R4X2Y3"/>
<name>R4X2Y3_9BURK</name>
<keyword evidence="1" id="KW-0614">Plasmid</keyword>
<geneLocation type="plasmid" evidence="1 2">
    <name>p1</name>
</geneLocation>
<sequence length="47" mass="5366">MRGAHFRRAIESGSFRAPARSHFSLIFPSQNVFIDKPTLSDTEETEK</sequence>
<accession>R4X2Y3</accession>
<reference evidence="1 2" key="2">
    <citation type="journal article" date="2018" name="Int. J. Syst. Evol. Microbiol.">
        <title>Burkholderia insecticola sp. nov., a gut symbiotic bacterium of the bean bug Riptortus pedestris.</title>
        <authorList>
            <person name="Takeshita K."/>
            <person name="Tamaki H."/>
            <person name="Ohbayashi T."/>
            <person name="Meng X.-Y."/>
            <person name="Sone T."/>
            <person name="Mitani Y."/>
            <person name="Peeters C."/>
            <person name="Kikuchi Y."/>
            <person name="Vandamme P."/>
        </authorList>
    </citation>
    <scope>NUCLEOTIDE SEQUENCE [LARGE SCALE GENOMIC DNA]</scope>
    <source>
        <strain evidence="1">RPE64</strain>
        <plasmid evidence="1 2">p1</plasmid>
    </source>
</reference>
<dbReference type="PATRIC" id="fig|758793.3.peg.5216"/>
<evidence type="ECO:0000313" key="2">
    <source>
        <dbReference type="Proteomes" id="UP000013966"/>
    </source>
</evidence>
<organism evidence="1 2">
    <name type="scientific">Caballeronia insecticola</name>
    <dbReference type="NCBI Taxonomy" id="758793"/>
    <lineage>
        <taxon>Bacteria</taxon>
        <taxon>Pseudomonadati</taxon>
        <taxon>Pseudomonadota</taxon>
        <taxon>Betaproteobacteria</taxon>
        <taxon>Burkholderiales</taxon>
        <taxon>Burkholderiaceae</taxon>
        <taxon>Caballeronia</taxon>
    </lineage>
</organism>
<proteinExistence type="predicted"/>
<dbReference type="KEGG" id="buo:BRPE64_DCDS00600"/>
<dbReference type="Proteomes" id="UP000013966">
    <property type="component" value="Plasmid p1"/>
</dbReference>
<protein>
    <submittedName>
        <fullName evidence="1">Uncharacterized protein</fullName>
    </submittedName>
</protein>
<gene>
    <name evidence="1" type="ORF">BRPE64_DCDS00600</name>
</gene>